<dbReference type="Proteomes" id="UP000248349">
    <property type="component" value="Unassembled WGS sequence"/>
</dbReference>
<dbReference type="GeneID" id="37071619"/>
<reference evidence="1 2" key="1">
    <citation type="submission" date="2016-12" db="EMBL/GenBank/DDBJ databases">
        <title>The genomes of Aspergillus section Nigri reveals drivers in fungal speciation.</title>
        <authorList>
            <consortium name="DOE Joint Genome Institute"/>
            <person name="Vesth T.C."/>
            <person name="Nybo J."/>
            <person name="Theobald S."/>
            <person name="Brandl J."/>
            <person name="Frisvad J.C."/>
            <person name="Nielsen K.F."/>
            <person name="Lyhne E.K."/>
            <person name="Kogle M.E."/>
            <person name="Kuo A."/>
            <person name="Riley R."/>
            <person name="Clum A."/>
            <person name="Nolan M."/>
            <person name="Lipzen A."/>
            <person name="Salamov A."/>
            <person name="Henrissat B."/>
            <person name="Wiebenga A."/>
            <person name="De Vries R.P."/>
            <person name="Grigoriev I.V."/>
            <person name="Mortensen U.H."/>
            <person name="Andersen M.R."/>
            <person name="Baker S.E."/>
        </authorList>
    </citation>
    <scope>NUCLEOTIDE SEQUENCE [LARGE SCALE GENOMIC DNA]</scope>
    <source>
        <strain evidence="1 2">JOP 1030-1</strain>
    </source>
</reference>
<dbReference type="AlphaFoldDB" id="A0A318ZY12"/>
<protein>
    <submittedName>
        <fullName evidence="1">Uncharacterized protein</fullName>
    </submittedName>
</protein>
<evidence type="ECO:0000313" key="2">
    <source>
        <dbReference type="Proteomes" id="UP000248349"/>
    </source>
</evidence>
<proteinExistence type="predicted"/>
<keyword evidence="2" id="KW-1185">Reference proteome</keyword>
<gene>
    <name evidence="1" type="ORF">BP01DRAFT_120627</name>
</gene>
<accession>A0A318ZY12</accession>
<evidence type="ECO:0000313" key="1">
    <source>
        <dbReference type="EMBL" id="PYH49080.1"/>
    </source>
</evidence>
<dbReference type="EMBL" id="KZ821220">
    <property type="protein sequence ID" value="PYH49080.1"/>
    <property type="molecule type" value="Genomic_DNA"/>
</dbReference>
<name>A0A318ZY12_9EURO</name>
<dbReference type="RefSeq" id="XP_025435062.1">
    <property type="nucleotide sequence ID" value="XM_025570391.1"/>
</dbReference>
<organism evidence="1 2">
    <name type="scientific">Aspergillus saccharolyticus JOP 1030-1</name>
    <dbReference type="NCBI Taxonomy" id="1450539"/>
    <lineage>
        <taxon>Eukaryota</taxon>
        <taxon>Fungi</taxon>
        <taxon>Dikarya</taxon>
        <taxon>Ascomycota</taxon>
        <taxon>Pezizomycotina</taxon>
        <taxon>Eurotiomycetes</taxon>
        <taxon>Eurotiomycetidae</taxon>
        <taxon>Eurotiales</taxon>
        <taxon>Aspergillaceae</taxon>
        <taxon>Aspergillus</taxon>
        <taxon>Aspergillus subgen. Circumdati</taxon>
    </lineage>
</organism>
<sequence length="83" mass="9337">MHTPFSIRIPSLGLPKLHLARFSSFITSIASASCSNLFACCCIFSFSYSPFSTQSNDADFIFCRCGVRRCCPFHVFPLPHFTF</sequence>